<comment type="caution">
    <text evidence="2">The sequence shown here is derived from an EMBL/GenBank/DDBJ whole genome shotgun (WGS) entry which is preliminary data.</text>
</comment>
<gene>
    <name evidence="2" type="ORF">GTP44_24895</name>
</gene>
<sequence>MSTRKKSAEPPRQPNATPPPPPGPPAIDVEAMLMIGEERVHIDCEEDDNLTFMAEQID</sequence>
<evidence type="ECO:0000256" key="1">
    <source>
        <dbReference type="SAM" id="MobiDB-lite"/>
    </source>
</evidence>
<name>A0A6L8MT02_9BURK</name>
<feature type="region of interest" description="Disordered" evidence="1">
    <location>
        <begin position="1"/>
        <end position="28"/>
    </location>
</feature>
<evidence type="ECO:0000313" key="2">
    <source>
        <dbReference type="EMBL" id="MYM85167.1"/>
    </source>
</evidence>
<feature type="compositionally biased region" description="Pro residues" evidence="1">
    <location>
        <begin position="11"/>
        <end position="25"/>
    </location>
</feature>
<dbReference type="EMBL" id="WWCP01000051">
    <property type="protein sequence ID" value="MYM85167.1"/>
    <property type="molecule type" value="Genomic_DNA"/>
</dbReference>
<reference evidence="2 3" key="1">
    <citation type="submission" date="2019-12" db="EMBL/GenBank/DDBJ databases">
        <title>Novel species isolated from a subtropical stream in China.</title>
        <authorList>
            <person name="Lu H."/>
        </authorList>
    </citation>
    <scope>NUCLEOTIDE SEQUENCE [LARGE SCALE GENOMIC DNA]</scope>
    <source>
        <strain evidence="2 3">FT50W</strain>
    </source>
</reference>
<evidence type="ECO:0000313" key="3">
    <source>
        <dbReference type="Proteomes" id="UP000474565"/>
    </source>
</evidence>
<dbReference type="RefSeq" id="WP_161021516.1">
    <property type="nucleotide sequence ID" value="NZ_WWCP01000051.1"/>
</dbReference>
<proteinExistence type="predicted"/>
<accession>A0A6L8MT02</accession>
<organism evidence="2 3">
    <name type="scientific">Duganella lactea</name>
    <dbReference type="NCBI Taxonomy" id="2692173"/>
    <lineage>
        <taxon>Bacteria</taxon>
        <taxon>Pseudomonadati</taxon>
        <taxon>Pseudomonadota</taxon>
        <taxon>Betaproteobacteria</taxon>
        <taxon>Burkholderiales</taxon>
        <taxon>Oxalobacteraceae</taxon>
        <taxon>Telluria group</taxon>
        <taxon>Duganella</taxon>
    </lineage>
</organism>
<dbReference type="Proteomes" id="UP000474565">
    <property type="component" value="Unassembled WGS sequence"/>
</dbReference>
<dbReference type="AlphaFoldDB" id="A0A6L8MT02"/>
<protein>
    <submittedName>
        <fullName evidence="2">Uncharacterized protein</fullName>
    </submittedName>
</protein>